<protein>
    <submittedName>
        <fullName evidence="1">Cell surface protein</fullName>
    </submittedName>
</protein>
<dbReference type="AlphaFoldDB" id="A0A226GRI1"/>
<dbReference type="Proteomes" id="UP000198345">
    <property type="component" value="Unassembled WGS sequence"/>
</dbReference>
<dbReference type="PROSITE" id="PS51257">
    <property type="entry name" value="PROKAR_LIPOPROTEIN"/>
    <property type="match status" value="1"/>
</dbReference>
<reference evidence="1 2" key="1">
    <citation type="submission" date="2016-11" db="EMBL/GenBank/DDBJ databases">
        <title>Whole genomes of Flavobacteriaceae.</title>
        <authorList>
            <person name="Stine C."/>
            <person name="Li C."/>
            <person name="Tadesse D."/>
        </authorList>
    </citation>
    <scope>NUCLEOTIDE SEQUENCE [LARGE SCALE GENOMIC DNA]</scope>
    <source>
        <strain evidence="1 2">DSM 18292</strain>
    </source>
</reference>
<evidence type="ECO:0000313" key="2">
    <source>
        <dbReference type="Proteomes" id="UP000198345"/>
    </source>
</evidence>
<comment type="caution">
    <text evidence="1">The sequence shown here is derived from an EMBL/GenBank/DDBJ whole genome shotgun (WGS) entry which is preliminary data.</text>
</comment>
<sequence length="405" mass="45020">MKKKLPYFIVLLMTILFVGCSDDDNKNELVPEDPEVVIPGEVLKESYTISRFKVLTINPNLAANSQLTWSVNDSIISETAQLEFISPYAKNYPLTLKVNSNGVVTTYNSTITITKETTTYSKYISNVLDFRPGIGQFTNEIPLYVAGNTEAVVINTAKKALVGSNTTMVSLGSFGGYVVFGFDHTIPNMGGRDFKILGNAFWGSEASESRSGSCEPGIVVVAYDKNKNGVPDEEEWYEIAGSEYFKNTTIKNFSITYHKPDPNKQPVAGIEFWQTDVEYISWEDNLGNTGYKTKNVFHDQSYYPLWIADASYTLKGTKIEDNFYDQSGTGNYWVGKSFEFGYADNAPNNDEASNIDISWAVDKNGNYVKLPGIDFVKVYTGVNQEAGWLGEVSTEVAGAYDLHLK</sequence>
<proteinExistence type="predicted"/>
<name>A0A226GRI1_9FLAO</name>
<dbReference type="RefSeq" id="WP_244283560.1">
    <property type="nucleotide sequence ID" value="NZ_FXTV01000027.1"/>
</dbReference>
<dbReference type="EMBL" id="MUGW01000057">
    <property type="protein sequence ID" value="OXA84603.1"/>
    <property type="molecule type" value="Genomic_DNA"/>
</dbReference>
<gene>
    <name evidence="1" type="ORF">B0A66_20720</name>
</gene>
<accession>A0A226GRI1</accession>
<organism evidence="1 2">
    <name type="scientific">Flavobacterium hercynium</name>
    <dbReference type="NCBI Taxonomy" id="387094"/>
    <lineage>
        <taxon>Bacteria</taxon>
        <taxon>Pseudomonadati</taxon>
        <taxon>Bacteroidota</taxon>
        <taxon>Flavobacteriia</taxon>
        <taxon>Flavobacteriales</taxon>
        <taxon>Flavobacteriaceae</taxon>
        <taxon>Flavobacterium</taxon>
    </lineage>
</organism>
<keyword evidence="2" id="KW-1185">Reference proteome</keyword>
<evidence type="ECO:0000313" key="1">
    <source>
        <dbReference type="EMBL" id="OXA84603.1"/>
    </source>
</evidence>